<organism evidence="1 2">
    <name type="scientific">Hymenoscyphus albidus</name>
    <dbReference type="NCBI Taxonomy" id="595503"/>
    <lineage>
        <taxon>Eukaryota</taxon>
        <taxon>Fungi</taxon>
        <taxon>Dikarya</taxon>
        <taxon>Ascomycota</taxon>
        <taxon>Pezizomycotina</taxon>
        <taxon>Leotiomycetes</taxon>
        <taxon>Helotiales</taxon>
        <taxon>Helotiaceae</taxon>
        <taxon>Hymenoscyphus</taxon>
    </lineage>
</organism>
<keyword evidence="2" id="KW-1185">Reference proteome</keyword>
<comment type="caution">
    <text evidence="1">The sequence shown here is derived from an EMBL/GenBank/DDBJ whole genome shotgun (WGS) entry which is preliminary data.</text>
</comment>
<accession>A0A9N9Q5L8</accession>
<name>A0A9N9Q5L8_9HELO</name>
<dbReference type="EMBL" id="CAJVRM010000142">
    <property type="protein sequence ID" value="CAG8975572.1"/>
    <property type="molecule type" value="Genomic_DNA"/>
</dbReference>
<dbReference type="OrthoDB" id="10377675at2759"/>
<gene>
    <name evidence="1" type="ORF">HYALB_00005640</name>
</gene>
<reference evidence="1" key="1">
    <citation type="submission" date="2021-07" db="EMBL/GenBank/DDBJ databases">
        <authorList>
            <person name="Durling M."/>
        </authorList>
    </citation>
    <scope>NUCLEOTIDE SEQUENCE</scope>
</reference>
<evidence type="ECO:0000313" key="1">
    <source>
        <dbReference type="EMBL" id="CAG8975572.1"/>
    </source>
</evidence>
<proteinExistence type="predicted"/>
<dbReference type="AlphaFoldDB" id="A0A9N9Q5L8"/>
<protein>
    <submittedName>
        <fullName evidence="1">Uncharacterized protein</fullName>
    </submittedName>
</protein>
<sequence length="299" mass="34415">MLLCTLNYNYMRAGPVGGPLEPTGEPTHSLIGTEIESLRRMFEFNTTSKYYGEHVPWQARRLADLAKGLRQFHFAYLYDRIVSFGYPPPKIDIYSREIIVRGLDDEKSKELIESSNLPPMTPEECIQEARKLQDKGDLLASQGFYMDALSTYRLSIFVMTGDRFPEPPRNKGRIRTLEMVSILTGDFLGAWKMSRKLILTKVECRQLDGLLHTACIFFANPQGHTLEECNEFLDKYSSDFLQNDHFFLLGGSYKAAHTAHPEVGKFWTLFLRVLALQERAKYNPSEDITELKNTFFEID</sequence>
<dbReference type="Proteomes" id="UP000701801">
    <property type="component" value="Unassembled WGS sequence"/>
</dbReference>
<evidence type="ECO:0000313" key="2">
    <source>
        <dbReference type="Proteomes" id="UP000701801"/>
    </source>
</evidence>